<keyword evidence="4" id="KW-1185">Reference proteome</keyword>
<sequence>MDSKPFCLAARAIAPIGLLLTLLACGDAPPPPEPPPTENMPMTKPPPDQADTGPAERLAVIDLAQRLSIETDRVQVVSAQAVTWSDGALGCPQPDGMYTQALVEGFQIVLAAQGDEYHYHAGPDGEPFLCPEERRQTPVGAGRTRY</sequence>
<evidence type="ECO:0000256" key="1">
    <source>
        <dbReference type="SAM" id="MobiDB-lite"/>
    </source>
</evidence>
<dbReference type="Proteomes" id="UP000484885">
    <property type="component" value="Unassembled WGS sequence"/>
</dbReference>
<dbReference type="PROSITE" id="PS51257">
    <property type="entry name" value="PROKAR_LIPOPROTEIN"/>
    <property type="match status" value="1"/>
</dbReference>
<organism evidence="3 4">
    <name type="scientific">Wenzhouxiangella limi</name>
    <dbReference type="NCBI Taxonomy" id="2707351"/>
    <lineage>
        <taxon>Bacteria</taxon>
        <taxon>Pseudomonadati</taxon>
        <taxon>Pseudomonadota</taxon>
        <taxon>Gammaproteobacteria</taxon>
        <taxon>Chromatiales</taxon>
        <taxon>Wenzhouxiangellaceae</taxon>
        <taxon>Wenzhouxiangella</taxon>
    </lineage>
</organism>
<reference evidence="3 4" key="1">
    <citation type="submission" date="2020-02" db="EMBL/GenBank/DDBJ databases">
        <authorList>
            <person name="Zhang X.-Y."/>
        </authorList>
    </citation>
    <scope>NUCLEOTIDE SEQUENCE [LARGE SCALE GENOMIC DNA]</scope>
    <source>
        <strain evidence="3 4">C33</strain>
    </source>
</reference>
<accession>A0A845V6G2</accession>
<feature type="compositionally biased region" description="Pro residues" evidence="1">
    <location>
        <begin position="28"/>
        <end position="48"/>
    </location>
</feature>
<evidence type="ECO:0008006" key="5">
    <source>
        <dbReference type="Google" id="ProtNLM"/>
    </source>
</evidence>
<dbReference type="EMBL" id="JAAGSC010000040">
    <property type="protein sequence ID" value="NDY95781.1"/>
    <property type="molecule type" value="Genomic_DNA"/>
</dbReference>
<evidence type="ECO:0000256" key="2">
    <source>
        <dbReference type="SAM" id="SignalP"/>
    </source>
</evidence>
<comment type="caution">
    <text evidence="3">The sequence shown here is derived from an EMBL/GenBank/DDBJ whole genome shotgun (WGS) entry which is preliminary data.</text>
</comment>
<name>A0A845V6G2_9GAMM</name>
<feature type="region of interest" description="Disordered" evidence="1">
    <location>
        <begin position="27"/>
        <end position="53"/>
    </location>
</feature>
<feature type="chain" id="PRO_5032862225" description="Lipoprotein" evidence="2">
    <location>
        <begin position="25"/>
        <end position="146"/>
    </location>
</feature>
<proteinExistence type="predicted"/>
<evidence type="ECO:0000313" key="3">
    <source>
        <dbReference type="EMBL" id="NDY95781.1"/>
    </source>
</evidence>
<gene>
    <name evidence="3" type="ORF">G3I74_08580</name>
</gene>
<feature type="signal peptide" evidence="2">
    <location>
        <begin position="1"/>
        <end position="24"/>
    </location>
</feature>
<dbReference type="RefSeq" id="WP_164211162.1">
    <property type="nucleotide sequence ID" value="NZ_JAAGSC010000040.1"/>
</dbReference>
<keyword evidence="2" id="KW-0732">Signal</keyword>
<feature type="region of interest" description="Disordered" evidence="1">
    <location>
        <begin position="124"/>
        <end position="146"/>
    </location>
</feature>
<dbReference type="AlphaFoldDB" id="A0A845V6G2"/>
<protein>
    <recommendedName>
        <fullName evidence="5">Lipoprotein</fullName>
    </recommendedName>
</protein>
<evidence type="ECO:0000313" key="4">
    <source>
        <dbReference type="Proteomes" id="UP000484885"/>
    </source>
</evidence>